<evidence type="ECO:0000313" key="2">
    <source>
        <dbReference type="Proteomes" id="UP000718451"/>
    </source>
</evidence>
<keyword evidence="2" id="KW-1185">Reference proteome</keyword>
<evidence type="ECO:0008006" key="3">
    <source>
        <dbReference type="Google" id="ProtNLM"/>
    </source>
</evidence>
<gene>
    <name evidence="1" type="ORF">HCU67_04165</name>
</gene>
<protein>
    <recommendedName>
        <fullName evidence="3">STAS/SEC14 domain-containing protein</fullName>
    </recommendedName>
</protein>
<dbReference type="Proteomes" id="UP000718451">
    <property type="component" value="Unassembled WGS sequence"/>
</dbReference>
<dbReference type="EMBL" id="JAAWWL010000001">
    <property type="protein sequence ID" value="NKI31126.1"/>
    <property type="molecule type" value="Genomic_DNA"/>
</dbReference>
<name>A0ABX1GMI7_9FLAO</name>
<comment type="caution">
    <text evidence="1">The sequence shown here is derived from an EMBL/GenBank/DDBJ whole genome shotgun (WGS) entry which is preliminary data.</text>
</comment>
<dbReference type="RefSeq" id="WP_168551319.1">
    <property type="nucleotide sequence ID" value="NZ_JAAWWL010000001.1"/>
</dbReference>
<sequence>MKRVVDTSHFKNIREIREYHFGKFYFFNGLVIGELNEGITFNWEMGKRAIDAAHEVFGKDLPIAYISNRINKYYVVPADWSKFFSNRHQLLFYSVVGDTKGSFASLIMEKVFFGNTIKKFYDLEEAIEWSLKKIEVHRATNQNGTSLSSDME</sequence>
<reference evidence="1 2" key="1">
    <citation type="submission" date="2020-04" db="EMBL/GenBank/DDBJ databases">
        <authorList>
            <person name="Yoon J."/>
        </authorList>
    </citation>
    <scope>NUCLEOTIDE SEQUENCE [LARGE SCALE GENOMIC DNA]</scope>
    <source>
        <strain evidence="1 2">DJ-13</strain>
    </source>
</reference>
<accession>A0ABX1GMI7</accession>
<evidence type="ECO:0000313" key="1">
    <source>
        <dbReference type="EMBL" id="NKI31126.1"/>
    </source>
</evidence>
<proteinExistence type="predicted"/>
<organism evidence="1 2">
    <name type="scientific">Croceivirga thetidis</name>
    <dbReference type="NCBI Taxonomy" id="2721623"/>
    <lineage>
        <taxon>Bacteria</taxon>
        <taxon>Pseudomonadati</taxon>
        <taxon>Bacteroidota</taxon>
        <taxon>Flavobacteriia</taxon>
        <taxon>Flavobacteriales</taxon>
        <taxon>Flavobacteriaceae</taxon>
        <taxon>Croceivirga</taxon>
    </lineage>
</organism>